<gene>
    <name evidence="1" type="ORF">GEM_4019</name>
</gene>
<dbReference type="RefSeq" id="WP_014899179.1">
    <property type="nucleotide sequence ID" value="NC_018514.1"/>
</dbReference>
<evidence type="ECO:0000313" key="2">
    <source>
        <dbReference type="Proteomes" id="UP000032866"/>
    </source>
</evidence>
<dbReference type="KEGG" id="bct:GEM_4019"/>
<protein>
    <recommendedName>
        <fullName evidence="3">ASCH domain-containing protein</fullName>
    </recommendedName>
</protein>
<evidence type="ECO:0000313" key="1">
    <source>
        <dbReference type="EMBL" id="AFQ50409.1"/>
    </source>
</evidence>
<dbReference type="AlphaFoldDB" id="A0A9W3K3X2"/>
<dbReference type="EMBL" id="CP003775">
    <property type="protein sequence ID" value="AFQ50409.1"/>
    <property type="molecule type" value="Genomic_DNA"/>
</dbReference>
<dbReference type="Proteomes" id="UP000032866">
    <property type="component" value="Chromosome 2"/>
</dbReference>
<accession>A0A9W3K3X2</accession>
<name>A0A9W3K3X2_BURCE</name>
<proteinExistence type="predicted"/>
<organism evidence="1 2">
    <name type="scientific">Burkholderia cepacia GG4</name>
    <dbReference type="NCBI Taxonomy" id="1009846"/>
    <lineage>
        <taxon>Bacteria</taxon>
        <taxon>Pseudomonadati</taxon>
        <taxon>Pseudomonadota</taxon>
        <taxon>Betaproteobacteria</taxon>
        <taxon>Burkholderiales</taxon>
        <taxon>Burkholderiaceae</taxon>
        <taxon>Burkholderia</taxon>
        <taxon>Burkholderia cepacia complex</taxon>
    </lineage>
</organism>
<evidence type="ECO:0008006" key="3">
    <source>
        <dbReference type="Google" id="ProtNLM"/>
    </source>
</evidence>
<reference evidence="1 2" key="1">
    <citation type="journal article" date="2012" name="J. Bacteriol.">
        <title>Complete Genome Sequence of Burkholderia sp. Strain GG4, a Betaproteobacterium That Reduces 3-Oxo-N-Acylhomoserine Lactones and Produces Different N-Acylhomoserine Lactones.</title>
        <authorList>
            <person name="Hong K.W."/>
            <person name="Koh C.L."/>
            <person name="Sam C.K."/>
            <person name="Yin W.F."/>
            <person name="Chan K.G."/>
        </authorList>
    </citation>
    <scope>NUCLEOTIDE SEQUENCE [LARGE SCALE GENOMIC DNA]</scope>
    <source>
        <strain evidence="1 2">GG4</strain>
    </source>
</reference>
<sequence>MRELPILFSGPMVRAILDGSKTQTRRVMKLQPDARTTEVSVCRDQWMGIGPSGIGVGTSQWDPWRKSRFAADYRLWVRETFAHMYRGNTTPETRRDDDVVYRADGFTPDEYVYGTWKPSIHMPRWASRITLKITGVRVERLQHISETDARAEGVTIEEHLARGYCAGADRPPSIRAYRDLWDGLNAARGHGWEANPWVWVVEFQRVAQPAGA</sequence>